<dbReference type="AlphaFoldDB" id="A0A9Q0JJU8"/>
<protein>
    <submittedName>
        <fullName evidence="1">Uncharacterized protein</fullName>
    </submittedName>
</protein>
<dbReference type="Proteomes" id="UP001141552">
    <property type="component" value="Unassembled WGS sequence"/>
</dbReference>
<keyword evidence="2" id="KW-1185">Reference proteome</keyword>
<dbReference type="PANTHER" id="PTHR33526:SF13">
    <property type="entry name" value="TYROSINE-PROTEIN PHOSPHATASE 3-LIKE"/>
    <property type="match status" value="1"/>
</dbReference>
<evidence type="ECO:0000313" key="1">
    <source>
        <dbReference type="EMBL" id="KAJ4844408.1"/>
    </source>
</evidence>
<dbReference type="PANTHER" id="PTHR33526">
    <property type="entry name" value="OS07G0123800 PROTEIN"/>
    <property type="match status" value="1"/>
</dbReference>
<accession>A0A9Q0JJU8</accession>
<organism evidence="1 2">
    <name type="scientific">Turnera subulata</name>
    <dbReference type="NCBI Taxonomy" id="218843"/>
    <lineage>
        <taxon>Eukaryota</taxon>
        <taxon>Viridiplantae</taxon>
        <taxon>Streptophyta</taxon>
        <taxon>Embryophyta</taxon>
        <taxon>Tracheophyta</taxon>
        <taxon>Spermatophyta</taxon>
        <taxon>Magnoliopsida</taxon>
        <taxon>eudicotyledons</taxon>
        <taxon>Gunneridae</taxon>
        <taxon>Pentapetalae</taxon>
        <taxon>rosids</taxon>
        <taxon>fabids</taxon>
        <taxon>Malpighiales</taxon>
        <taxon>Passifloraceae</taxon>
        <taxon>Turnera</taxon>
    </lineage>
</organism>
<reference evidence="1" key="1">
    <citation type="submission" date="2022-02" db="EMBL/GenBank/DDBJ databases">
        <authorList>
            <person name="Henning P.M."/>
            <person name="McCubbin A.G."/>
            <person name="Shore J.S."/>
        </authorList>
    </citation>
    <scope>NUCLEOTIDE SEQUENCE</scope>
    <source>
        <strain evidence="1">F60SS</strain>
        <tissue evidence="1">Leaves</tissue>
    </source>
</reference>
<name>A0A9Q0JJU8_9ROSI</name>
<proteinExistence type="predicted"/>
<gene>
    <name evidence="1" type="ORF">Tsubulata_024933</name>
</gene>
<dbReference type="InterPro" id="IPR016972">
    <property type="entry name" value="UCP031279"/>
</dbReference>
<dbReference type="EMBL" id="JAKUCV010001958">
    <property type="protein sequence ID" value="KAJ4844408.1"/>
    <property type="molecule type" value="Genomic_DNA"/>
</dbReference>
<dbReference type="OrthoDB" id="1679543at2759"/>
<sequence>MSKKAPETKFMRVVRTPGRMFCKAREFYVRSMKKCSNGMVSGPNRPYTSPLPRSFSAVPSRSNHEEDYRELIRAASVRGLGHVNELDMYMKQMMVRQQQSLAAAAGNQTNVINNSSKGLPKSCSAGMAVFMGRIDEDDEAYDEEVSEGGAVKPDQLFSRSKSYAAGKINGSL</sequence>
<evidence type="ECO:0000313" key="2">
    <source>
        <dbReference type="Proteomes" id="UP001141552"/>
    </source>
</evidence>
<comment type="caution">
    <text evidence="1">The sequence shown here is derived from an EMBL/GenBank/DDBJ whole genome shotgun (WGS) entry which is preliminary data.</text>
</comment>
<dbReference type="PIRSF" id="PIRSF031279">
    <property type="entry name" value="UCP031279"/>
    <property type="match status" value="1"/>
</dbReference>
<reference evidence="1" key="2">
    <citation type="journal article" date="2023" name="Plants (Basel)">
        <title>Annotation of the Turnera subulata (Passifloraceae) Draft Genome Reveals the S-Locus Evolved after the Divergence of Turneroideae from Passifloroideae in a Stepwise Manner.</title>
        <authorList>
            <person name="Henning P.M."/>
            <person name="Roalson E.H."/>
            <person name="Mir W."/>
            <person name="McCubbin A.G."/>
            <person name="Shore J.S."/>
        </authorList>
    </citation>
    <scope>NUCLEOTIDE SEQUENCE</scope>
    <source>
        <strain evidence="1">F60SS</strain>
    </source>
</reference>